<keyword evidence="1" id="KW-1133">Transmembrane helix</keyword>
<dbReference type="Proteomes" id="UP000006502">
    <property type="component" value="Chromosome"/>
</dbReference>
<keyword evidence="3" id="KW-1185">Reference proteome</keyword>
<feature type="transmembrane region" description="Helical" evidence="1">
    <location>
        <begin position="15"/>
        <end position="34"/>
    </location>
</feature>
<gene>
    <name evidence="2" type="ordered locus">MHLP_02490</name>
</gene>
<keyword evidence="1" id="KW-0812">Transmembrane</keyword>
<accession>I7BJN5</accession>
<dbReference type="KEGG" id="mhl:MHLP_02490"/>
<protein>
    <submittedName>
        <fullName evidence="2">Uncharacterized protein</fullName>
    </submittedName>
</protein>
<organism evidence="2 3">
    <name type="scientific">Mycoplasma haematolamae (strain Purdue)</name>
    <dbReference type="NCBI Taxonomy" id="1212765"/>
    <lineage>
        <taxon>Bacteria</taxon>
        <taxon>Bacillati</taxon>
        <taxon>Mycoplasmatota</taxon>
        <taxon>Mollicutes</taxon>
        <taxon>Mycoplasmataceae</taxon>
        <taxon>Mycoplasma</taxon>
    </lineage>
</organism>
<keyword evidence="1" id="KW-0472">Membrane</keyword>
<dbReference type="HOGENOM" id="CLU_131478_0_0_14"/>
<proteinExistence type="predicted"/>
<dbReference type="EMBL" id="CP003731">
    <property type="protein sequence ID" value="AFO52078.1"/>
    <property type="molecule type" value="Genomic_DNA"/>
</dbReference>
<dbReference type="STRING" id="1212765.MHLP_02490"/>
<evidence type="ECO:0000256" key="1">
    <source>
        <dbReference type="SAM" id="Phobius"/>
    </source>
</evidence>
<sequence>MSWIVKIFLLLSKKVIITAGSISGVSVLSSFLIYNNFNRSSGPEIPVFNSRLEEEKVDRSFKSKDELESKEIEGTVFSFLFKDRLSKQQLICPTDSKPDLGSDQRLVWIICNRGGYKGELTLESKEYYNPSRIICRKSTDTKDTFDCFSEKTGSHLNSAVKMRKKYKGRASTDWAILVN</sequence>
<evidence type="ECO:0000313" key="3">
    <source>
        <dbReference type="Proteomes" id="UP000006502"/>
    </source>
</evidence>
<name>I7BJN5_MYCHA</name>
<reference evidence="2 3" key="1">
    <citation type="journal article" date="2012" name="J. Bacteriol.">
        <title>Genome Sequence of "Candidatus Mycoplasma haemolamae" Strain Purdue, a Red Blood Cell Pathogen of Alpacas (Vicugna pacos) and Llamas (Lama glama).</title>
        <authorList>
            <person name="Guimaraes A.M."/>
            <person name="Toth B."/>
            <person name="Santos A.P."/>
            <person name="do Nascimento N.C."/>
            <person name="Kritchevsky J.E."/>
            <person name="Messick J.B."/>
        </authorList>
    </citation>
    <scope>NUCLEOTIDE SEQUENCE [LARGE SCALE GENOMIC DNA]</scope>
    <source>
        <strain evidence="2 3">Purdue</strain>
    </source>
</reference>
<reference evidence="3" key="2">
    <citation type="submission" date="2012-07" db="EMBL/GenBank/DDBJ databases">
        <title>Complete genome sequence of 'Candidatus Mycoplasma haemolamae'.</title>
        <authorList>
            <person name="Guimaraes A.M.S."/>
            <person name="Toth B."/>
            <person name="Santos A.P."/>
            <person name="Nascimento N.C."/>
            <person name="Sojka J.E."/>
            <person name="Messick J.B."/>
        </authorList>
    </citation>
    <scope>NUCLEOTIDE SEQUENCE [LARGE SCALE GENOMIC DNA]</scope>
    <source>
        <strain evidence="3">Purdue</strain>
    </source>
</reference>
<dbReference type="PATRIC" id="fig|1212765.3.peg.563"/>
<dbReference type="AlphaFoldDB" id="I7BJN5"/>
<evidence type="ECO:0000313" key="2">
    <source>
        <dbReference type="EMBL" id="AFO52078.1"/>
    </source>
</evidence>